<keyword evidence="3" id="KW-0620">Polyamine biosynthesis</keyword>
<evidence type="ECO:0000256" key="3">
    <source>
        <dbReference type="PROSITE-ProRule" id="PRU00354"/>
    </source>
</evidence>
<name>A0A0K0DGT3_ANGCA</name>
<evidence type="ECO:0000313" key="5">
    <source>
        <dbReference type="Proteomes" id="UP000035642"/>
    </source>
</evidence>
<dbReference type="InterPro" id="IPR030374">
    <property type="entry name" value="PABS"/>
</dbReference>
<dbReference type="Gene3D" id="3.40.50.150">
    <property type="entry name" value="Vaccinia Virus protein VP39"/>
    <property type="match status" value="1"/>
</dbReference>
<proteinExistence type="inferred from homology"/>
<reference evidence="5" key="1">
    <citation type="submission" date="2012-09" db="EMBL/GenBank/DDBJ databases">
        <authorList>
            <person name="Martin A.A."/>
        </authorList>
    </citation>
    <scope>NUCLEOTIDE SEQUENCE</scope>
</reference>
<protein>
    <submittedName>
        <fullName evidence="6">PABS domain-containing protein</fullName>
    </submittedName>
</protein>
<evidence type="ECO:0000259" key="4">
    <source>
        <dbReference type="PROSITE" id="PS51006"/>
    </source>
</evidence>
<evidence type="ECO:0000313" key="6">
    <source>
        <dbReference type="WBParaSite" id="ACAC_0001032901-mRNA-1"/>
    </source>
</evidence>
<feature type="active site" description="Proton acceptor" evidence="3">
    <location>
        <position position="92"/>
    </location>
</feature>
<dbReference type="SUPFAM" id="SSF53335">
    <property type="entry name" value="S-adenosyl-L-methionine-dependent methyltransferases"/>
    <property type="match status" value="1"/>
</dbReference>
<dbReference type="Pfam" id="PF01564">
    <property type="entry name" value="Spermine_synth"/>
    <property type="match status" value="1"/>
</dbReference>
<feature type="domain" description="PABS" evidence="4">
    <location>
        <begin position="1"/>
        <end position="130"/>
    </location>
</feature>
<sequence>MFASGTVEIRRDVVAKVLCVGLGGGYLNSYLHHHFPKMDITIVELDPMMLRIARKWFGLDEDHRQRVIIDDGLNYIKRAAESGIQYGVVHLDVCTTDPNAKHNCPLDVFVSEDALSVLSKLINRRGRDSM</sequence>
<accession>A0A0K0DGT3</accession>
<dbReference type="InterPro" id="IPR029063">
    <property type="entry name" value="SAM-dependent_MTases_sf"/>
</dbReference>
<evidence type="ECO:0000256" key="1">
    <source>
        <dbReference type="ARBA" id="ARBA00007867"/>
    </source>
</evidence>
<dbReference type="AlphaFoldDB" id="A0A0K0DGT3"/>
<dbReference type="PROSITE" id="PS51006">
    <property type="entry name" value="PABS_2"/>
    <property type="match status" value="1"/>
</dbReference>
<dbReference type="Proteomes" id="UP000035642">
    <property type="component" value="Unassembled WGS sequence"/>
</dbReference>
<dbReference type="GO" id="GO:0006596">
    <property type="term" value="P:polyamine biosynthetic process"/>
    <property type="evidence" value="ECO:0007669"/>
    <property type="project" value="UniProtKB-UniRule"/>
</dbReference>
<keyword evidence="2 3" id="KW-0808">Transferase</keyword>
<evidence type="ECO:0000256" key="2">
    <source>
        <dbReference type="ARBA" id="ARBA00022679"/>
    </source>
</evidence>
<dbReference type="GO" id="GO:0016740">
    <property type="term" value="F:transferase activity"/>
    <property type="evidence" value="ECO:0007669"/>
    <property type="project" value="UniProtKB-UniRule"/>
</dbReference>
<keyword evidence="5" id="KW-1185">Reference proteome</keyword>
<comment type="similarity">
    <text evidence="1">Belongs to the spermidine/spermine synthase family.</text>
</comment>
<dbReference type="WBParaSite" id="ACAC_0001032901-mRNA-1">
    <property type="protein sequence ID" value="ACAC_0001032901-mRNA-1"/>
    <property type="gene ID" value="ACAC_0001032901"/>
</dbReference>
<reference evidence="6" key="2">
    <citation type="submission" date="2017-02" db="UniProtKB">
        <authorList>
            <consortium name="WormBaseParasite"/>
        </authorList>
    </citation>
    <scope>IDENTIFICATION</scope>
</reference>
<organism evidence="5 6">
    <name type="scientific">Angiostrongylus cantonensis</name>
    <name type="common">Rat lungworm</name>
    <dbReference type="NCBI Taxonomy" id="6313"/>
    <lineage>
        <taxon>Eukaryota</taxon>
        <taxon>Metazoa</taxon>
        <taxon>Ecdysozoa</taxon>
        <taxon>Nematoda</taxon>
        <taxon>Chromadorea</taxon>
        <taxon>Rhabditida</taxon>
        <taxon>Rhabditina</taxon>
        <taxon>Rhabditomorpha</taxon>
        <taxon>Strongyloidea</taxon>
        <taxon>Metastrongylidae</taxon>
        <taxon>Angiostrongylus</taxon>
    </lineage>
</organism>